<feature type="domain" description="Copper amine oxidase-like N-terminal" evidence="3">
    <location>
        <begin position="38"/>
        <end position="144"/>
    </location>
</feature>
<organism evidence="4 5">
    <name type="scientific">Paenibacillus aurantius</name>
    <dbReference type="NCBI Taxonomy" id="2918900"/>
    <lineage>
        <taxon>Bacteria</taxon>
        <taxon>Bacillati</taxon>
        <taxon>Bacillota</taxon>
        <taxon>Bacilli</taxon>
        <taxon>Bacillales</taxon>
        <taxon>Paenibacillaceae</taxon>
        <taxon>Paenibacillus</taxon>
    </lineage>
</organism>
<dbReference type="RefSeq" id="WP_315603547.1">
    <property type="nucleotide sequence ID" value="NZ_CP130318.1"/>
</dbReference>
<proteinExistence type="predicted"/>
<keyword evidence="2" id="KW-0732">Signal</keyword>
<accession>A0AA96LAX1</accession>
<dbReference type="KEGG" id="paun:MJA45_19390"/>
<name>A0AA96LAX1_9BACL</name>
<dbReference type="InterPro" id="IPR012854">
    <property type="entry name" value="Cu_amine_oxidase-like_N"/>
</dbReference>
<evidence type="ECO:0000259" key="3">
    <source>
        <dbReference type="Pfam" id="PF07833"/>
    </source>
</evidence>
<dbReference type="InterPro" id="IPR019198">
    <property type="entry name" value="Beta_propeller_containing"/>
</dbReference>
<feature type="region of interest" description="Disordered" evidence="1">
    <location>
        <begin position="438"/>
        <end position="457"/>
    </location>
</feature>
<keyword evidence="5" id="KW-1185">Reference proteome</keyword>
<feature type="chain" id="PRO_5041644191" evidence="2">
    <location>
        <begin position="23"/>
        <end position="788"/>
    </location>
</feature>
<dbReference type="AlphaFoldDB" id="A0AA96LAX1"/>
<evidence type="ECO:0000313" key="5">
    <source>
        <dbReference type="Proteomes" id="UP001305702"/>
    </source>
</evidence>
<protein>
    <submittedName>
        <fullName evidence="4">Beta-propeller domain-containing protein</fullName>
    </submittedName>
</protein>
<gene>
    <name evidence="4" type="ORF">MJA45_19390</name>
</gene>
<dbReference type="Pfam" id="PF07833">
    <property type="entry name" value="Cu_amine_oxidN1"/>
    <property type="match status" value="1"/>
</dbReference>
<feature type="signal peptide" evidence="2">
    <location>
        <begin position="1"/>
        <end position="22"/>
    </location>
</feature>
<reference evidence="4 5" key="1">
    <citation type="submission" date="2022-02" db="EMBL/GenBank/DDBJ databases">
        <title>Paenibacillus sp. MBLB1776 Whole Genome Shotgun Sequencing.</title>
        <authorList>
            <person name="Hwang C.Y."/>
            <person name="Cho E.-S."/>
            <person name="Seo M.-J."/>
        </authorList>
    </citation>
    <scope>NUCLEOTIDE SEQUENCE [LARGE SCALE GENOMIC DNA]</scope>
    <source>
        <strain evidence="4 5">MBLB1776</strain>
    </source>
</reference>
<dbReference type="Pfam" id="PF09826">
    <property type="entry name" value="Beta_propel"/>
    <property type="match status" value="1"/>
</dbReference>
<dbReference type="Gene3D" id="3.30.457.10">
    <property type="entry name" value="Copper amine oxidase-like, N-terminal domain"/>
    <property type="match status" value="1"/>
</dbReference>
<sequence length="788" mass="85266">MRRIWMVPALSAALLLTSSASPAPPAAAGPGSEYTLLLEGAAMTLDASPKLMNGTMMVPLRNLAEAAGAEVEWNHKEQSVTAVKGDTSVKLTIGSTSAVRNGSPWTLGAAPVLEGSRTFVPLRFFSEAFGYIVKWDGIRKQVTIDSDAGLLPVVGSYDNLKKLVNESMTEGPVPAGAAEKSISADSAASGATAARAPSSAGPDYSGTNVQAEGVDEADIVKTDGDYLYQVNANRVFIARASGELKLSSTIELGGEFQPRELYVDGNRLLVLGTSFAEPMDVPAPNAKKMIMPIRSGTTKVLVYDTADKTKPVLSREVELEGNYLSSRKVGSSVYLIANRFLDLYSIQQEQGEQPAPLFHDSAVSSQWESVGYDRIRYFPDSVKNSYLMVAGFDLDRPDQKADVQSYLGSGQNVYASTDHLYVAVSPYGGPVRILPMVKRPAGSTPASPSAEQPPVPEQTTSLYKFRLDQGSLRFAGTGKVPGSVLNQFSMDERDGYFRIATTKGDMWAQGEQISKNNVYVLDESLTVTGKLESLAPGERIYSVRFLGNRAYMVTFRKVDPLFAIDLSDPQSPKVLGSLKIPGYSDYLHPYDETHLIGFGKDTIETAVENPFPGQESTQAFYQGMKLAMFDVSDVAHPVELFKEAIGNRGTDSELLHNHKALLFSKEKNLMAFPVTVAKINPKQTPNQPAGFPAYGEFAYQGAYVYGIDLQKGFTLKGKITHLTEEDIAKAGQGGGEWNKYINRILYSGTNLYTFSPSEIRSNDMGSLQPNGSLKLPAAAMPETGIPID</sequence>
<dbReference type="EMBL" id="CP130318">
    <property type="protein sequence ID" value="WNQ09773.1"/>
    <property type="molecule type" value="Genomic_DNA"/>
</dbReference>
<dbReference type="Proteomes" id="UP001305702">
    <property type="component" value="Chromosome"/>
</dbReference>
<evidence type="ECO:0000256" key="1">
    <source>
        <dbReference type="SAM" id="MobiDB-lite"/>
    </source>
</evidence>
<evidence type="ECO:0000313" key="4">
    <source>
        <dbReference type="EMBL" id="WNQ09773.1"/>
    </source>
</evidence>
<evidence type="ECO:0000256" key="2">
    <source>
        <dbReference type="SAM" id="SignalP"/>
    </source>
</evidence>
<dbReference type="SUPFAM" id="SSF55383">
    <property type="entry name" value="Copper amine oxidase, domain N"/>
    <property type="match status" value="1"/>
</dbReference>
<dbReference type="InterPro" id="IPR036582">
    <property type="entry name" value="Mao_N_sf"/>
</dbReference>